<evidence type="ECO:0000259" key="9">
    <source>
        <dbReference type="PROSITE" id="PS51449"/>
    </source>
</evidence>
<dbReference type="Gene3D" id="3.80.30.20">
    <property type="entry name" value="tm_1862 like domain"/>
    <property type="match status" value="1"/>
</dbReference>
<dbReference type="InterPro" id="IPR020612">
    <property type="entry name" value="Methylthiotransferase_CS"/>
</dbReference>
<feature type="domain" description="Radical SAM core" evidence="10">
    <location>
        <begin position="377"/>
        <end position="604"/>
    </location>
</feature>
<keyword evidence="12" id="KW-1185">Reference proteome</keyword>
<evidence type="ECO:0000256" key="4">
    <source>
        <dbReference type="ARBA" id="ARBA00022691"/>
    </source>
</evidence>
<keyword evidence="7" id="KW-0411">Iron-sulfur</keyword>
<dbReference type="Proteomes" id="UP001195483">
    <property type="component" value="Unassembled WGS sequence"/>
</dbReference>
<dbReference type="FunFam" id="3.40.50.12160:FF:000003">
    <property type="entry name" value="CDK5 regulatory subunit-associated protein 1"/>
    <property type="match status" value="1"/>
</dbReference>
<dbReference type="HAMAP" id="MF_01864">
    <property type="entry name" value="tRNA_metthiotr_MiaB"/>
    <property type="match status" value="1"/>
</dbReference>
<gene>
    <name evidence="11" type="ORF">CHS0354_018353</name>
</gene>
<reference evidence="11" key="2">
    <citation type="journal article" date="2021" name="Genome Biol. Evol.">
        <title>Developing a high-quality reference genome for a parasitic bivalve with doubly uniparental inheritance (Bivalvia: Unionida).</title>
        <authorList>
            <person name="Smith C.H."/>
        </authorList>
    </citation>
    <scope>NUCLEOTIDE SEQUENCE</scope>
    <source>
        <strain evidence="11">CHS0354</strain>
        <tissue evidence="11">Mantle</tissue>
    </source>
</reference>
<evidence type="ECO:0000256" key="1">
    <source>
        <dbReference type="ARBA" id="ARBA00001966"/>
    </source>
</evidence>
<dbReference type="SFLD" id="SFLDS00029">
    <property type="entry name" value="Radical_SAM"/>
    <property type="match status" value="1"/>
</dbReference>
<dbReference type="FunFam" id="3.80.30.20:FF:000001">
    <property type="entry name" value="tRNA-2-methylthio-N(6)-dimethylallyladenosine synthase 2"/>
    <property type="match status" value="1"/>
</dbReference>
<organism evidence="11 12">
    <name type="scientific">Potamilus streckersoni</name>
    <dbReference type="NCBI Taxonomy" id="2493646"/>
    <lineage>
        <taxon>Eukaryota</taxon>
        <taxon>Metazoa</taxon>
        <taxon>Spiralia</taxon>
        <taxon>Lophotrochozoa</taxon>
        <taxon>Mollusca</taxon>
        <taxon>Bivalvia</taxon>
        <taxon>Autobranchia</taxon>
        <taxon>Heteroconchia</taxon>
        <taxon>Palaeoheterodonta</taxon>
        <taxon>Unionida</taxon>
        <taxon>Unionoidea</taxon>
        <taxon>Unionidae</taxon>
        <taxon>Ambleminae</taxon>
        <taxon>Lampsilini</taxon>
        <taxon>Potamilus</taxon>
    </lineage>
</organism>
<keyword evidence="4" id="KW-0949">S-adenosyl-L-methionine</keyword>
<dbReference type="PROSITE" id="PS01278">
    <property type="entry name" value="MTTASE_RADICAL"/>
    <property type="match status" value="1"/>
</dbReference>
<protein>
    <recommendedName>
        <fullName evidence="13">(Dimethylallyl)adenosine tRNA methylthiotransferase MiaB</fullName>
    </recommendedName>
</protein>
<dbReference type="EMBL" id="JAEAOA010001141">
    <property type="protein sequence ID" value="KAK3606759.1"/>
    <property type="molecule type" value="Genomic_DNA"/>
</dbReference>
<reference evidence="11" key="1">
    <citation type="journal article" date="2021" name="Genome Biol. Evol.">
        <title>A High-Quality Reference Genome for a Parasitic Bivalve with Doubly Uniparental Inheritance (Bivalvia: Unionida).</title>
        <authorList>
            <person name="Smith C.H."/>
        </authorList>
    </citation>
    <scope>NUCLEOTIDE SEQUENCE</scope>
    <source>
        <strain evidence="11">CHS0354</strain>
    </source>
</reference>
<dbReference type="SUPFAM" id="SSF102114">
    <property type="entry name" value="Radical SAM enzymes"/>
    <property type="match status" value="1"/>
</dbReference>
<dbReference type="CDD" id="cd01335">
    <property type="entry name" value="Radical_SAM"/>
    <property type="match status" value="1"/>
</dbReference>
<comment type="cofactor">
    <cofactor evidence="1">
        <name>[4Fe-4S] cluster</name>
        <dbReference type="ChEBI" id="CHEBI:49883"/>
    </cofactor>
</comment>
<dbReference type="InterPro" id="IPR002792">
    <property type="entry name" value="TRAM_dom"/>
</dbReference>
<evidence type="ECO:0000256" key="7">
    <source>
        <dbReference type="ARBA" id="ARBA00023014"/>
    </source>
</evidence>
<dbReference type="GO" id="GO:0046872">
    <property type="term" value="F:metal ion binding"/>
    <property type="evidence" value="ECO:0007669"/>
    <property type="project" value="UniProtKB-KW"/>
</dbReference>
<dbReference type="InterPro" id="IPR023404">
    <property type="entry name" value="rSAM_horseshoe"/>
</dbReference>
<dbReference type="PROSITE" id="PS50926">
    <property type="entry name" value="TRAM"/>
    <property type="match status" value="1"/>
</dbReference>
<dbReference type="PANTHER" id="PTHR43020">
    <property type="entry name" value="CDK5 REGULATORY SUBUNIT-ASSOCIATED PROTEIN 1"/>
    <property type="match status" value="1"/>
</dbReference>
<dbReference type="SMART" id="SM00729">
    <property type="entry name" value="Elp3"/>
    <property type="match status" value="1"/>
</dbReference>
<evidence type="ECO:0000256" key="5">
    <source>
        <dbReference type="ARBA" id="ARBA00022723"/>
    </source>
</evidence>
<dbReference type="InterPro" id="IPR005839">
    <property type="entry name" value="Methylthiotransferase"/>
</dbReference>
<dbReference type="Gene3D" id="3.40.50.12160">
    <property type="entry name" value="Methylthiotransferase, N-terminal domain"/>
    <property type="match status" value="1"/>
</dbReference>
<comment type="caution">
    <text evidence="11">The sequence shown here is derived from an EMBL/GenBank/DDBJ whole genome shotgun (WGS) entry which is preliminary data.</text>
</comment>
<evidence type="ECO:0000313" key="11">
    <source>
        <dbReference type="EMBL" id="KAK3606759.1"/>
    </source>
</evidence>
<evidence type="ECO:0000259" key="10">
    <source>
        <dbReference type="PROSITE" id="PS51918"/>
    </source>
</evidence>
<dbReference type="PANTHER" id="PTHR43020:SF2">
    <property type="entry name" value="MITOCHONDRIAL TRNA METHYLTHIOTRANSFERASE CDK5RAP1"/>
    <property type="match status" value="1"/>
</dbReference>
<feature type="domain" description="MTTase N-terminal" evidence="9">
    <location>
        <begin position="232"/>
        <end position="348"/>
    </location>
</feature>
<dbReference type="GO" id="GO:0005829">
    <property type="term" value="C:cytosol"/>
    <property type="evidence" value="ECO:0007669"/>
    <property type="project" value="TreeGrafter"/>
</dbReference>
<dbReference type="InterPro" id="IPR006463">
    <property type="entry name" value="MiaB_methiolase"/>
</dbReference>
<sequence length="672" mass="75922">MTGAGTPVRLQPRSGIIISTCAKINEKIFTGSLFFDETEYCMDYFAPPGKWYPDNDFGFSLKLTTGLPTSTVYFTFSGGTTSEILSDCDFGNFRSDLETREKLYFLAFSGRHMMQETGRRSGEYADALTEILGCTQERDKFFESAAGHHTDIFREEEYGLSYAVRLNRLLDAQNLCRETPPILPSPPPMPPSPPSPVSHAVRINRMRMRLTENVSRSCRLYRRAHLSFVIMKRAYIQTFGCQMNEHDSQRMAELLTRTGYELSAEPADCDVIILNTCSVREAPENKVYSQLGRIREYKKQRPGVIIGVGGCVAQQEGENILKREKYVDIVFGTDQYMRLPDMIAQAQTGQRVLSTDWMPRLKKIQNFIPEEDLEAGHVEKCKSFISITKGCDNFCSFCIVPFTRGREVSREPDNILREARSLIDRGAKEIMLLGQNVNSYSAGDYDFYRLLRDTSELDGLYRLRFTSPHPKDWNDRLSDLMAESPVICSQLHLPFQSGSSRIVDLMRRGHTTEVYLKKINYLKSVCPDVGLSTDIIVGFPTETESDFQETLDVLKEVRYSQIYAFKYSPRPGTRAAKMEDDVPTEVKEDRLARLLALQKDVQSELFTSFVGRTFDILVDGAHPKIRGSMNGRTDSSLPVVVPDCGADIGDIISVEITGKGGNSLFGQQIVNN</sequence>
<comment type="similarity">
    <text evidence="2">Belongs to the methylthiotransferase family. MiaB subfamily.</text>
</comment>
<dbReference type="PROSITE" id="PS51449">
    <property type="entry name" value="MTTASE_N"/>
    <property type="match status" value="1"/>
</dbReference>
<name>A0AAE0TAG1_9BIVA</name>
<accession>A0AAE0TAG1</accession>
<dbReference type="InterPro" id="IPR006638">
    <property type="entry name" value="Elp3/MiaA/NifB-like_rSAM"/>
</dbReference>
<dbReference type="SFLD" id="SFLDG01082">
    <property type="entry name" value="B12-binding_domain_containing"/>
    <property type="match status" value="1"/>
</dbReference>
<reference evidence="11" key="3">
    <citation type="submission" date="2023-05" db="EMBL/GenBank/DDBJ databases">
        <authorList>
            <person name="Smith C.H."/>
        </authorList>
    </citation>
    <scope>NUCLEOTIDE SEQUENCE</scope>
    <source>
        <strain evidence="11">CHS0354</strain>
        <tissue evidence="11">Mantle</tissue>
    </source>
</reference>
<dbReference type="GO" id="GO:0035597">
    <property type="term" value="F:tRNA-2-methylthio-N(6)-dimethylallyladenosine(37) synthase activity"/>
    <property type="evidence" value="ECO:0007669"/>
    <property type="project" value="TreeGrafter"/>
</dbReference>
<dbReference type="Pfam" id="PF01938">
    <property type="entry name" value="TRAM"/>
    <property type="match status" value="1"/>
</dbReference>
<dbReference type="Pfam" id="PF04055">
    <property type="entry name" value="Radical_SAM"/>
    <property type="match status" value="1"/>
</dbReference>
<dbReference type="PROSITE" id="PS51918">
    <property type="entry name" value="RADICAL_SAM"/>
    <property type="match status" value="1"/>
</dbReference>
<feature type="domain" description="TRAM" evidence="8">
    <location>
        <begin position="607"/>
        <end position="670"/>
    </location>
</feature>
<dbReference type="GO" id="GO:0051539">
    <property type="term" value="F:4 iron, 4 sulfur cluster binding"/>
    <property type="evidence" value="ECO:0007669"/>
    <property type="project" value="UniProtKB-KW"/>
</dbReference>
<dbReference type="InterPro" id="IPR038135">
    <property type="entry name" value="Methylthiotransferase_N_sf"/>
</dbReference>
<evidence type="ECO:0000256" key="3">
    <source>
        <dbReference type="ARBA" id="ARBA00022485"/>
    </source>
</evidence>
<evidence type="ECO:0008006" key="13">
    <source>
        <dbReference type="Google" id="ProtNLM"/>
    </source>
</evidence>
<dbReference type="InterPro" id="IPR007197">
    <property type="entry name" value="rSAM"/>
</dbReference>
<evidence type="ECO:0000256" key="2">
    <source>
        <dbReference type="ARBA" id="ARBA00009815"/>
    </source>
</evidence>
<dbReference type="AlphaFoldDB" id="A0AAE0TAG1"/>
<dbReference type="SFLD" id="SFLDF00273">
    <property type="entry name" value="(dimethylallyl)adenosine_tRNA"/>
    <property type="match status" value="1"/>
</dbReference>
<evidence type="ECO:0000259" key="8">
    <source>
        <dbReference type="PROSITE" id="PS50926"/>
    </source>
</evidence>
<proteinExistence type="inferred from homology"/>
<evidence type="ECO:0000256" key="6">
    <source>
        <dbReference type="ARBA" id="ARBA00023004"/>
    </source>
</evidence>
<dbReference type="InterPro" id="IPR058240">
    <property type="entry name" value="rSAM_sf"/>
</dbReference>
<dbReference type="NCBIfam" id="TIGR01574">
    <property type="entry name" value="miaB-methiolase"/>
    <property type="match status" value="1"/>
</dbReference>
<dbReference type="NCBIfam" id="TIGR00089">
    <property type="entry name" value="MiaB/RimO family radical SAM methylthiotransferase"/>
    <property type="match status" value="1"/>
</dbReference>
<keyword evidence="5" id="KW-0479">Metal-binding</keyword>
<dbReference type="SFLD" id="SFLDG01061">
    <property type="entry name" value="methylthiotransferase"/>
    <property type="match status" value="1"/>
</dbReference>
<keyword evidence="3" id="KW-0004">4Fe-4S</keyword>
<dbReference type="Pfam" id="PF00919">
    <property type="entry name" value="UPF0004"/>
    <property type="match status" value="1"/>
</dbReference>
<keyword evidence="6" id="KW-0408">Iron</keyword>
<dbReference type="InterPro" id="IPR013848">
    <property type="entry name" value="Methylthiotransferase_N"/>
</dbReference>
<evidence type="ECO:0000313" key="12">
    <source>
        <dbReference type="Proteomes" id="UP001195483"/>
    </source>
</evidence>